<dbReference type="RefSeq" id="WP_042358620.1">
    <property type="nucleotide sequence ID" value="NZ_JAFBEC010000005.1"/>
</dbReference>
<comment type="caution">
    <text evidence="2">The sequence shown here is derived from an EMBL/GenBank/DDBJ whole genome shotgun (WGS) entry which is preliminary data.</text>
</comment>
<feature type="region of interest" description="Disordered" evidence="1">
    <location>
        <begin position="1"/>
        <end position="24"/>
    </location>
</feature>
<evidence type="ECO:0000313" key="2">
    <source>
        <dbReference type="EMBL" id="MBM7632908.1"/>
    </source>
</evidence>
<dbReference type="Proteomes" id="UP000741863">
    <property type="component" value="Unassembled WGS sequence"/>
</dbReference>
<proteinExistence type="predicted"/>
<organism evidence="2 3">
    <name type="scientific">Geomicrobium sediminis</name>
    <dbReference type="NCBI Taxonomy" id="1347788"/>
    <lineage>
        <taxon>Bacteria</taxon>
        <taxon>Bacillati</taxon>
        <taxon>Bacillota</taxon>
        <taxon>Bacilli</taxon>
        <taxon>Bacillales</taxon>
        <taxon>Geomicrobium</taxon>
    </lineage>
</organism>
<evidence type="ECO:0000313" key="3">
    <source>
        <dbReference type="Proteomes" id="UP000741863"/>
    </source>
</evidence>
<reference evidence="2 3" key="1">
    <citation type="submission" date="2021-01" db="EMBL/GenBank/DDBJ databases">
        <title>Genomic Encyclopedia of Type Strains, Phase IV (KMG-IV): sequencing the most valuable type-strain genomes for metagenomic binning, comparative biology and taxonomic classification.</title>
        <authorList>
            <person name="Goeker M."/>
        </authorList>
    </citation>
    <scope>NUCLEOTIDE SEQUENCE [LARGE SCALE GENOMIC DNA]</scope>
    <source>
        <strain evidence="2 3">DSM 25540</strain>
    </source>
</reference>
<protein>
    <submittedName>
        <fullName evidence="2">Uncharacterized protein</fullName>
    </submittedName>
</protein>
<evidence type="ECO:0000256" key="1">
    <source>
        <dbReference type="SAM" id="MobiDB-lite"/>
    </source>
</evidence>
<keyword evidence="3" id="KW-1185">Reference proteome</keyword>
<accession>A0ABS2PDM5</accession>
<sequence length="71" mass="7805">MPRESYHLWRNSRSNTRQRHGKKRHGYRVEINNNLINGPGVVGGGQTPTVPTTPTPPTVPTFPTAPTTTNG</sequence>
<feature type="region of interest" description="Disordered" evidence="1">
    <location>
        <begin position="36"/>
        <end position="71"/>
    </location>
</feature>
<gene>
    <name evidence="2" type="ORF">JOD17_002002</name>
</gene>
<feature type="compositionally biased region" description="Pro residues" evidence="1">
    <location>
        <begin position="51"/>
        <end position="60"/>
    </location>
</feature>
<name>A0ABS2PDM5_9BACL</name>
<feature type="compositionally biased region" description="Low complexity" evidence="1">
    <location>
        <begin position="61"/>
        <end position="71"/>
    </location>
</feature>
<dbReference type="EMBL" id="JAFBEC010000005">
    <property type="protein sequence ID" value="MBM7632908.1"/>
    <property type="molecule type" value="Genomic_DNA"/>
</dbReference>